<evidence type="ECO:0000256" key="11">
    <source>
        <dbReference type="ARBA" id="ARBA00023136"/>
    </source>
</evidence>
<evidence type="ECO:0000256" key="9">
    <source>
        <dbReference type="ARBA" id="ARBA00022989"/>
    </source>
</evidence>
<dbReference type="SMART" id="SM00843">
    <property type="entry name" value="Ftsk_gamma"/>
    <property type="match status" value="1"/>
</dbReference>
<dbReference type="InterPro" id="IPR027417">
    <property type="entry name" value="P-loop_NTPase"/>
</dbReference>
<comment type="caution">
    <text evidence="18">The sequence shown here is derived from an EMBL/GenBank/DDBJ whole genome shotgun (WGS) entry which is preliminary data.</text>
</comment>
<keyword evidence="6 15" id="KW-0547">Nucleotide-binding</keyword>
<evidence type="ECO:0000256" key="10">
    <source>
        <dbReference type="ARBA" id="ARBA00023125"/>
    </source>
</evidence>
<comment type="subunit">
    <text evidence="14">Homohexamer. Forms a ring that surrounds DNA.</text>
</comment>
<evidence type="ECO:0000256" key="16">
    <source>
        <dbReference type="SAM" id="Phobius"/>
    </source>
</evidence>
<dbReference type="AlphaFoldDB" id="R1CRD3"/>
<keyword evidence="7" id="KW-0159">Chromosome partition</keyword>
<evidence type="ECO:0000256" key="6">
    <source>
        <dbReference type="ARBA" id="ARBA00022741"/>
    </source>
</evidence>
<keyword evidence="8 15" id="KW-0067">ATP-binding</keyword>
<dbReference type="InterPro" id="IPR002543">
    <property type="entry name" value="FtsK_dom"/>
</dbReference>
<dbReference type="InterPro" id="IPR050206">
    <property type="entry name" value="FtsK/SpoIIIE/SftA"/>
</dbReference>
<dbReference type="Gene3D" id="3.30.980.40">
    <property type="match status" value="1"/>
</dbReference>
<proteinExistence type="inferred from homology"/>
<dbReference type="CDD" id="cd01127">
    <property type="entry name" value="TrwB_TraG_TraD_VirD4"/>
    <property type="match status" value="1"/>
</dbReference>
<dbReference type="InterPro" id="IPR041027">
    <property type="entry name" value="FtsK_alpha"/>
</dbReference>
<evidence type="ECO:0000256" key="7">
    <source>
        <dbReference type="ARBA" id="ARBA00022829"/>
    </source>
</evidence>
<dbReference type="Pfam" id="PF17854">
    <property type="entry name" value="FtsK_alpha"/>
    <property type="match status" value="1"/>
</dbReference>
<dbReference type="RefSeq" id="WP_006308955.1">
    <property type="nucleotide sequence ID" value="NZ_ARZA01000067.1"/>
</dbReference>
<keyword evidence="10" id="KW-0238">DNA-binding</keyword>
<keyword evidence="9 16" id="KW-1133">Transmembrane helix</keyword>
<dbReference type="Pfam" id="PF01580">
    <property type="entry name" value="FtsK_SpoIIIE"/>
    <property type="match status" value="1"/>
</dbReference>
<sequence>MKAKSAKRKKKKNKNKDLNKEIIGIIIISLGILALFSMHSASTGYVGDFIENKFKVIAGFGSFLLPYIILFIGILFSLNKLKLKENKRSISLVIIFLCFLIFLHINYFNKVEIDEKTAFIELLNDSIKAGELAKGGGIIGALFSYLTLKLFGVVGTYILIVCLTLISFLNLTNISIVEIMRKFFGVLKKIVRNSLKSIKDFVYVDKKEDKKEEIYEEEKIKVNVKNNIENIQEVDKNRIEEKIKILDFTNELKKKEDKKERNTDFEKNDISIDKDRNGNNSEDNISFEVLETQGYESIESYKLPETKLLRQSKYKKDPSEKKEILNKANRLEETLSNFGIKANVIQISKGPSITRFELQPAPGVKVSRIVNLTNDIALSLASSDIRIEAPIPGKSAIGIEVPNQNKAIVSLREIFESDEFEKVDTKIPFALGKDIAGKPIVTNIEKMPHLLIAGATGSGKSVCINTLITSILFKAKPDEVKLLLIDPKVVELSVYNGIPHLLIPVVTDPKKAAGALNWAVQEMTKRYNLFAKFGVRDIFSYNNKANVDEEIEKLPQIVVIIDELADLMMVSPGEVEDSICRLAQMARAAGIHLIIATQRPSVDVITGTIKANIPSRIAFSVSSQADSRTILDMGGAEKLLGKGDMLFYPVGASKPKRIQGAYIDEKEVEKIVNYLKEQSSSNYQEEIIDDIEKEVSIDSDNSDDLLPKAIELVVEEGQASISYLQRKLRIGYARAARLIDDMEERGIVGGHEGSKPRKVLISKDDLDNLKEN</sequence>
<dbReference type="Proteomes" id="UP000013378">
    <property type="component" value="Unassembled WGS sequence"/>
</dbReference>
<keyword evidence="12" id="KW-0131">Cell cycle</keyword>
<dbReference type="InterPro" id="IPR018541">
    <property type="entry name" value="Ftsk_gamma"/>
</dbReference>
<dbReference type="InterPro" id="IPR003593">
    <property type="entry name" value="AAA+_ATPase"/>
</dbReference>
<evidence type="ECO:0000256" key="5">
    <source>
        <dbReference type="ARBA" id="ARBA00022692"/>
    </source>
</evidence>
<dbReference type="InterPro" id="IPR025199">
    <property type="entry name" value="FtsK_4TM"/>
</dbReference>
<name>R1CRD3_9FIRM</name>
<comment type="function">
    <text evidence="13">Essential cell division protein that coordinates cell division and chromosome segregation. The N-terminus is involved in assembly of the cell-division machinery. The C-terminus functions as a DNA motor that moves dsDNA in an ATP-dependent manner towards the dif recombination site, which is located within the replication terminus region. Required for activation of the Xer recombinase, allowing activation of chromosome unlinking by recombination.</text>
</comment>
<feature type="transmembrane region" description="Helical" evidence="16">
    <location>
        <begin position="150"/>
        <end position="172"/>
    </location>
</feature>
<feature type="transmembrane region" description="Helical" evidence="16">
    <location>
        <begin position="21"/>
        <end position="42"/>
    </location>
</feature>
<dbReference type="PANTHER" id="PTHR22683">
    <property type="entry name" value="SPORULATION PROTEIN RELATED"/>
    <property type="match status" value="1"/>
</dbReference>
<reference evidence="18 19" key="1">
    <citation type="journal article" date="2015" name="Geomicrobiol. J.">
        <title>Caldisalinibacter kiritimatiensis gen. nov., sp. nov., a moderately thermohalophilic thiosulfate-reducing bacterium from a hypersaline microbial mat.</title>
        <authorList>
            <person name="Ben Hania W."/>
            <person name="Joseph M."/>
            <person name="Fiebig A."/>
            <person name="Bunk B."/>
            <person name="Klenk H.-P."/>
            <person name="Fardeau M.-L."/>
            <person name="Spring S."/>
        </authorList>
    </citation>
    <scope>NUCLEOTIDE SEQUENCE [LARGE SCALE GENOMIC DNA]</scope>
    <source>
        <strain evidence="18 19">L21-TH-D2</strain>
    </source>
</reference>
<dbReference type="STRING" id="1304284.L21TH_0686"/>
<evidence type="ECO:0000256" key="8">
    <source>
        <dbReference type="ARBA" id="ARBA00022840"/>
    </source>
</evidence>
<evidence type="ECO:0000313" key="19">
    <source>
        <dbReference type="Proteomes" id="UP000013378"/>
    </source>
</evidence>
<accession>R1CRD3</accession>
<dbReference type="Pfam" id="PF09397">
    <property type="entry name" value="FtsK_gamma"/>
    <property type="match status" value="1"/>
</dbReference>
<keyword evidence="4 18" id="KW-0132">Cell division</keyword>
<dbReference type="InterPro" id="IPR036388">
    <property type="entry name" value="WH-like_DNA-bd_sf"/>
</dbReference>
<dbReference type="GO" id="GO:0051301">
    <property type="term" value="P:cell division"/>
    <property type="evidence" value="ECO:0007669"/>
    <property type="project" value="UniProtKB-KW"/>
</dbReference>
<dbReference type="OrthoDB" id="9807790at2"/>
<dbReference type="eggNOG" id="COG1674">
    <property type="taxonomic scope" value="Bacteria"/>
</dbReference>
<dbReference type="PATRIC" id="fig|1304284.3.peg.674"/>
<dbReference type="GO" id="GO:0007059">
    <property type="term" value="P:chromosome segregation"/>
    <property type="evidence" value="ECO:0007669"/>
    <property type="project" value="UniProtKB-KW"/>
</dbReference>
<dbReference type="SMART" id="SM00382">
    <property type="entry name" value="AAA"/>
    <property type="match status" value="1"/>
</dbReference>
<keyword evidence="19" id="KW-1185">Reference proteome</keyword>
<evidence type="ECO:0000256" key="4">
    <source>
        <dbReference type="ARBA" id="ARBA00022618"/>
    </source>
</evidence>
<protein>
    <submittedName>
        <fullName evidence="18">Cell division protein FtsK</fullName>
    </submittedName>
</protein>
<keyword evidence="11 16" id="KW-0472">Membrane</keyword>
<dbReference type="GO" id="GO:0005886">
    <property type="term" value="C:plasma membrane"/>
    <property type="evidence" value="ECO:0007669"/>
    <property type="project" value="UniProtKB-SubCell"/>
</dbReference>
<dbReference type="Pfam" id="PF13491">
    <property type="entry name" value="FtsK_4TM"/>
    <property type="match status" value="1"/>
</dbReference>
<dbReference type="Gene3D" id="3.40.50.300">
    <property type="entry name" value="P-loop containing nucleotide triphosphate hydrolases"/>
    <property type="match status" value="1"/>
</dbReference>
<dbReference type="Gene3D" id="1.10.10.10">
    <property type="entry name" value="Winged helix-like DNA-binding domain superfamily/Winged helix DNA-binding domain"/>
    <property type="match status" value="1"/>
</dbReference>
<keyword evidence="3" id="KW-1003">Cell membrane</keyword>
<comment type="similarity">
    <text evidence="2">Belongs to the FtsK/SpoIIIE/SftA family.</text>
</comment>
<evidence type="ECO:0000256" key="3">
    <source>
        <dbReference type="ARBA" id="ARBA00022475"/>
    </source>
</evidence>
<dbReference type="SUPFAM" id="SSF52540">
    <property type="entry name" value="P-loop containing nucleoside triphosphate hydrolases"/>
    <property type="match status" value="1"/>
</dbReference>
<comment type="subcellular location">
    <subcellularLocation>
        <location evidence="1">Cell membrane</location>
        <topology evidence="1">Multi-pass membrane protein</topology>
    </subcellularLocation>
</comment>
<dbReference type="GO" id="GO:0003677">
    <property type="term" value="F:DNA binding"/>
    <property type="evidence" value="ECO:0007669"/>
    <property type="project" value="UniProtKB-KW"/>
</dbReference>
<evidence type="ECO:0000256" key="14">
    <source>
        <dbReference type="ARBA" id="ARBA00025923"/>
    </source>
</evidence>
<evidence type="ECO:0000256" key="15">
    <source>
        <dbReference type="PROSITE-ProRule" id="PRU00289"/>
    </source>
</evidence>
<evidence type="ECO:0000256" key="2">
    <source>
        <dbReference type="ARBA" id="ARBA00006474"/>
    </source>
</evidence>
<evidence type="ECO:0000313" key="18">
    <source>
        <dbReference type="EMBL" id="EOD01241.1"/>
    </source>
</evidence>
<evidence type="ECO:0000256" key="12">
    <source>
        <dbReference type="ARBA" id="ARBA00023306"/>
    </source>
</evidence>
<dbReference type="InterPro" id="IPR036390">
    <property type="entry name" value="WH_DNA-bd_sf"/>
</dbReference>
<dbReference type="EMBL" id="ARZA01000067">
    <property type="protein sequence ID" value="EOD01241.1"/>
    <property type="molecule type" value="Genomic_DNA"/>
</dbReference>
<dbReference type="PROSITE" id="PS50901">
    <property type="entry name" value="FTSK"/>
    <property type="match status" value="1"/>
</dbReference>
<feature type="binding site" evidence="15">
    <location>
        <begin position="454"/>
        <end position="461"/>
    </location>
    <ligand>
        <name>ATP</name>
        <dbReference type="ChEBI" id="CHEBI:30616"/>
    </ligand>
</feature>
<feature type="transmembrane region" description="Helical" evidence="16">
    <location>
        <begin position="90"/>
        <end position="108"/>
    </location>
</feature>
<evidence type="ECO:0000259" key="17">
    <source>
        <dbReference type="PROSITE" id="PS50901"/>
    </source>
</evidence>
<organism evidence="18 19">
    <name type="scientific">Caldisalinibacter kiritimatiensis</name>
    <dbReference type="NCBI Taxonomy" id="1304284"/>
    <lineage>
        <taxon>Bacteria</taxon>
        <taxon>Bacillati</taxon>
        <taxon>Bacillota</taxon>
        <taxon>Tissierellia</taxon>
        <taxon>Tissierellales</taxon>
        <taxon>Thermohalobacteraceae</taxon>
        <taxon>Caldisalinibacter</taxon>
    </lineage>
</organism>
<gene>
    <name evidence="18" type="ORF">L21TH_0686</name>
</gene>
<dbReference type="GO" id="GO:0005524">
    <property type="term" value="F:ATP binding"/>
    <property type="evidence" value="ECO:0007669"/>
    <property type="project" value="UniProtKB-UniRule"/>
</dbReference>
<dbReference type="PANTHER" id="PTHR22683:SF41">
    <property type="entry name" value="DNA TRANSLOCASE FTSK"/>
    <property type="match status" value="1"/>
</dbReference>
<evidence type="ECO:0000256" key="1">
    <source>
        <dbReference type="ARBA" id="ARBA00004651"/>
    </source>
</evidence>
<feature type="transmembrane region" description="Helical" evidence="16">
    <location>
        <begin position="54"/>
        <end position="78"/>
    </location>
</feature>
<dbReference type="SUPFAM" id="SSF46785">
    <property type="entry name" value="Winged helix' DNA-binding domain"/>
    <property type="match status" value="1"/>
</dbReference>
<evidence type="ECO:0000256" key="13">
    <source>
        <dbReference type="ARBA" id="ARBA00024986"/>
    </source>
</evidence>
<keyword evidence="5 16" id="KW-0812">Transmembrane</keyword>
<feature type="domain" description="FtsK" evidence="17">
    <location>
        <begin position="437"/>
        <end position="628"/>
    </location>
</feature>